<gene>
    <name evidence="1" type="ORF">EYS09_14525</name>
</gene>
<dbReference type="AlphaFoldDB" id="A0A4Q9HV09"/>
<dbReference type="Pfam" id="PF14137">
    <property type="entry name" value="DUF4304"/>
    <property type="match status" value="1"/>
</dbReference>
<evidence type="ECO:0000313" key="1">
    <source>
        <dbReference type="EMBL" id="TBO58976.1"/>
    </source>
</evidence>
<comment type="caution">
    <text evidence="1">The sequence shown here is derived from an EMBL/GenBank/DDBJ whole genome shotgun (WGS) entry which is preliminary data.</text>
</comment>
<dbReference type="RefSeq" id="WP_131123537.1">
    <property type="nucleotide sequence ID" value="NZ_SIXH01000104.1"/>
</dbReference>
<dbReference type="EMBL" id="SIXH01000104">
    <property type="protein sequence ID" value="TBO58976.1"/>
    <property type="molecule type" value="Genomic_DNA"/>
</dbReference>
<evidence type="ECO:0000313" key="2">
    <source>
        <dbReference type="Proteomes" id="UP000292452"/>
    </source>
</evidence>
<dbReference type="InterPro" id="IPR025412">
    <property type="entry name" value="DUF4304"/>
</dbReference>
<protein>
    <submittedName>
        <fullName evidence="1">DUF4304 domain-containing protein</fullName>
    </submittedName>
</protein>
<dbReference type="Proteomes" id="UP000292452">
    <property type="component" value="Unassembled WGS sequence"/>
</dbReference>
<sequence length="154" mass="17175">MVNSILLETLNEVFKPLGFRKKSANWYRVSGDLYCVVSVQESSWDESCYVNIGFAPVVKVKTGWLPELKCLVRFRVDAITSISREGLDLLSGEVVEARGEGGLRVDFVERVASPVALAVNSIESIQDLKSLLRTSVSDQVFIHREIRDELLAEG</sequence>
<reference evidence="1 2" key="1">
    <citation type="submission" date="2019-02" db="EMBL/GenBank/DDBJ databases">
        <title>Draft Genome Sequence of Streptomyces sp. AM-2504, identified by 16S rRNA comparative analysis as a Streptomyces Kasugaensis strain.</title>
        <authorList>
            <person name="Napolioni V."/>
            <person name="Giuliodori A.M."/>
            <person name="Spurio R."/>
            <person name="Fabbretti A."/>
        </authorList>
    </citation>
    <scope>NUCLEOTIDE SEQUENCE [LARGE SCALE GENOMIC DNA]</scope>
    <source>
        <strain evidence="1 2">AM-2504</strain>
    </source>
</reference>
<name>A0A4Q9HV09_STRKA</name>
<proteinExistence type="predicted"/>
<keyword evidence="2" id="KW-1185">Reference proteome</keyword>
<accession>A0A4Q9HV09</accession>
<organism evidence="1 2">
    <name type="scientific">Streptomyces kasugaensis</name>
    <dbReference type="NCBI Taxonomy" id="1946"/>
    <lineage>
        <taxon>Bacteria</taxon>
        <taxon>Bacillati</taxon>
        <taxon>Actinomycetota</taxon>
        <taxon>Actinomycetes</taxon>
        <taxon>Kitasatosporales</taxon>
        <taxon>Streptomycetaceae</taxon>
        <taxon>Streptomyces</taxon>
    </lineage>
</organism>